<dbReference type="InterPro" id="IPR010137">
    <property type="entry name" value="Lipid_A_LpxA"/>
</dbReference>
<comment type="caution">
    <text evidence="10">The sequence shown here is derived from an EMBL/GenBank/DDBJ whole genome shotgun (WGS) entry which is preliminary data.</text>
</comment>
<dbReference type="Gene3D" id="2.160.10.10">
    <property type="entry name" value="Hexapeptide repeat proteins"/>
    <property type="match status" value="1"/>
</dbReference>
<sequence length="269" mass="28565">MALIDSTARVADGARLADDVEVGPFCIVGPDVTLEAGVKLHAHVNVQGVTTLGARTQVFPFASLGTPPQSVHYKGEKTALVVGEDCSIREHVTMNTGTAGGRGTTVVGNGCMLMVGAHVGHDCRVGNNVIFANNATLGGHVDVGDHVFLGGLSAVHQFVRIGAQVMVGGLSGIREDVIPFGYAIGQNANLVGLNVVGMKRRGYTRSDLHLARAAYRDLFFGKGTFAERLADLRTRQEQSSFIQQLVEFVDAGGNRELCRPSRKVVQLED</sequence>
<evidence type="ECO:0000256" key="2">
    <source>
        <dbReference type="ARBA" id="ARBA00022516"/>
    </source>
</evidence>
<comment type="pathway">
    <text evidence="8">Glycolipid biosynthesis; lipid IV(A) biosynthesis; lipid IV(A) from (3R)-3-hydroxytetradecanoyl-[acyl-carrier-protein] and UDP-N-acetyl-alpha-D-glucosamine: step 1/6.</text>
</comment>
<evidence type="ECO:0000256" key="3">
    <source>
        <dbReference type="ARBA" id="ARBA00022556"/>
    </source>
</evidence>
<dbReference type="NCBIfam" id="NF003657">
    <property type="entry name" value="PRK05289.1"/>
    <property type="match status" value="1"/>
</dbReference>
<proteinExistence type="inferred from homology"/>
<dbReference type="InterPro" id="IPR001451">
    <property type="entry name" value="Hexapep"/>
</dbReference>
<reference evidence="10" key="1">
    <citation type="journal article" date="2014" name="Int. J. Syst. Evol. Microbiol.">
        <title>Complete genome sequence of Corynebacterium casei LMG S-19264T (=DSM 44701T), isolated from a smear-ripened cheese.</title>
        <authorList>
            <consortium name="US DOE Joint Genome Institute (JGI-PGF)"/>
            <person name="Walter F."/>
            <person name="Albersmeier A."/>
            <person name="Kalinowski J."/>
            <person name="Ruckert C."/>
        </authorList>
    </citation>
    <scope>NUCLEOTIDE SEQUENCE</scope>
    <source>
        <strain evidence="10">CCM 7897</strain>
    </source>
</reference>
<dbReference type="NCBIfam" id="TIGR01852">
    <property type="entry name" value="lipid_A_lpxA"/>
    <property type="match status" value="1"/>
</dbReference>
<evidence type="ECO:0000259" key="9">
    <source>
        <dbReference type="Pfam" id="PF13720"/>
    </source>
</evidence>
<accession>A0A917FJM9</accession>
<comment type="subcellular location">
    <subcellularLocation>
        <location evidence="8">Cytoplasm</location>
    </subcellularLocation>
</comment>
<evidence type="ECO:0000256" key="8">
    <source>
        <dbReference type="HAMAP-Rule" id="MF_00387"/>
    </source>
</evidence>
<gene>
    <name evidence="8 10" type="primary">lpxA</name>
    <name evidence="10" type="ORF">GCM10007301_49900</name>
</gene>
<dbReference type="Gene3D" id="1.20.1180.10">
    <property type="entry name" value="Udp N-acetylglucosamine O-acyltransferase, C-terminal domain"/>
    <property type="match status" value="1"/>
</dbReference>
<evidence type="ECO:0000256" key="1">
    <source>
        <dbReference type="ARBA" id="ARBA00022490"/>
    </source>
</evidence>
<dbReference type="PIRSF" id="PIRSF000456">
    <property type="entry name" value="UDP-GlcNAc_acltr"/>
    <property type="match status" value="1"/>
</dbReference>
<dbReference type="InterPro" id="IPR029098">
    <property type="entry name" value="Acetyltransf_C"/>
</dbReference>
<dbReference type="GO" id="GO:0008780">
    <property type="term" value="F:acyl-[acyl-carrier-protein]-UDP-N-acetylglucosamine O-acyltransferase activity"/>
    <property type="evidence" value="ECO:0007669"/>
    <property type="project" value="UniProtKB-UniRule"/>
</dbReference>
<feature type="domain" description="UDP N-acetylglucosamine O-acyltransferase C-terminal" evidence="9">
    <location>
        <begin position="176"/>
        <end position="251"/>
    </location>
</feature>
<evidence type="ECO:0000313" key="11">
    <source>
        <dbReference type="Proteomes" id="UP000606044"/>
    </source>
</evidence>
<dbReference type="GO" id="GO:0005737">
    <property type="term" value="C:cytoplasm"/>
    <property type="evidence" value="ECO:0007669"/>
    <property type="project" value="UniProtKB-SubCell"/>
</dbReference>
<comment type="subunit">
    <text evidence="8">Homotrimer.</text>
</comment>
<keyword evidence="7 8" id="KW-0012">Acyltransferase</keyword>
<dbReference type="Pfam" id="PF13720">
    <property type="entry name" value="Acetyltransf_11"/>
    <property type="match status" value="1"/>
</dbReference>
<keyword evidence="4 8" id="KW-0808">Transferase</keyword>
<dbReference type="PANTHER" id="PTHR43480">
    <property type="entry name" value="ACYL-[ACYL-CARRIER-PROTEIN]--UDP-N-ACETYLGLUCOSAMINE O-ACYLTRANSFERASE"/>
    <property type="match status" value="1"/>
</dbReference>
<dbReference type="PROSITE" id="PS00101">
    <property type="entry name" value="HEXAPEP_TRANSFERASES"/>
    <property type="match status" value="1"/>
</dbReference>
<dbReference type="RefSeq" id="WP_188583586.1">
    <property type="nucleotide sequence ID" value="NZ_BMCT01000009.1"/>
</dbReference>
<dbReference type="AlphaFoldDB" id="A0A917FJM9"/>
<dbReference type="Pfam" id="PF00132">
    <property type="entry name" value="Hexapep"/>
    <property type="match status" value="1"/>
</dbReference>
<dbReference type="InterPro" id="IPR037157">
    <property type="entry name" value="Acetyltransf_C_sf"/>
</dbReference>
<dbReference type="EMBL" id="BMCT01000009">
    <property type="protein sequence ID" value="GGF83918.1"/>
    <property type="molecule type" value="Genomic_DNA"/>
</dbReference>
<keyword evidence="3 8" id="KW-0441">Lipid A biosynthesis</keyword>
<evidence type="ECO:0000313" key="10">
    <source>
        <dbReference type="EMBL" id="GGF83918.1"/>
    </source>
</evidence>
<evidence type="ECO:0000256" key="6">
    <source>
        <dbReference type="ARBA" id="ARBA00023098"/>
    </source>
</evidence>
<keyword evidence="6 8" id="KW-0443">Lipid metabolism</keyword>
<dbReference type="CDD" id="cd03351">
    <property type="entry name" value="LbH_UDP-GlcNAc_AT"/>
    <property type="match status" value="1"/>
</dbReference>
<evidence type="ECO:0000256" key="4">
    <source>
        <dbReference type="ARBA" id="ARBA00022679"/>
    </source>
</evidence>
<evidence type="ECO:0000256" key="5">
    <source>
        <dbReference type="ARBA" id="ARBA00022737"/>
    </source>
</evidence>
<dbReference type="SUPFAM" id="SSF51161">
    <property type="entry name" value="Trimeric LpxA-like enzymes"/>
    <property type="match status" value="1"/>
</dbReference>
<protein>
    <recommendedName>
        <fullName evidence="8">Acyl-[acyl-carrier-protein]--UDP-N-acetylglucosamine O-acyltransferase</fullName>
        <shortName evidence="8">UDP-N-acetylglucosamine acyltransferase</shortName>
        <ecNumber evidence="8">2.3.1.129</ecNumber>
    </recommendedName>
</protein>
<comment type="catalytic activity">
    <reaction evidence="8">
        <text>a (3R)-hydroxyacyl-[ACP] + UDP-N-acetyl-alpha-D-glucosamine = a UDP-3-O-[(3R)-3-hydroxyacyl]-N-acetyl-alpha-D-glucosamine + holo-[ACP]</text>
        <dbReference type="Rhea" id="RHEA:67812"/>
        <dbReference type="Rhea" id="RHEA-COMP:9685"/>
        <dbReference type="Rhea" id="RHEA-COMP:9945"/>
        <dbReference type="ChEBI" id="CHEBI:57705"/>
        <dbReference type="ChEBI" id="CHEBI:64479"/>
        <dbReference type="ChEBI" id="CHEBI:78827"/>
        <dbReference type="ChEBI" id="CHEBI:173225"/>
        <dbReference type="EC" id="2.3.1.129"/>
    </reaction>
</comment>
<dbReference type="EC" id="2.3.1.129" evidence="8"/>
<keyword evidence="5 8" id="KW-0677">Repeat</keyword>
<reference evidence="10" key="2">
    <citation type="submission" date="2020-09" db="EMBL/GenBank/DDBJ databases">
        <authorList>
            <person name="Sun Q."/>
            <person name="Sedlacek I."/>
        </authorList>
    </citation>
    <scope>NUCLEOTIDE SEQUENCE</scope>
    <source>
        <strain evidence="10">CCM 7897</strain>
    </source>
</reference>
<organism evidence="10 11">
    <name type="scientific">Azorhizobium oxalatiphilum</name>
    <dbReference type="NCBI Taxonomy" id="980631"/>
    <lineage>
        <taxon>Bacteria</taxon>
        <taxon>Pseudomonadati</taxon>
        <taxon>Pseudomonadota</taxon>
        <taxon>Alphaproteobacteria</taxon>
        <taxon>Hyphomicrobiales</taxon>
        <taxon>Xanthobacteraceae</taxon>
        <taxon>Azorhizobium</taxon>
    </lineage>
</organism>
<keyword evidence="1 8" id="KW-0963">Cytoplasm</keyword>
<keyword evidence="11" id="KW-1185">Reference proteome</keyword>
<name>A0A917FJM9_9HYPH</name>
<evidence type="ECO:0000256" key="7">
    <source>
        <dbReference type="ARBA" id="ARBA00023315"/>
    </source>
</evidence>
<dbReference type="Proteomes" id="UP000606044">
    <property type="component" value="Unassembled WGS sequence"/>
</dbReference>
<keyword evidence="2 8" id="KW-0444">Lipid biosynthesis</keyword>
<dbReference type="GO" id="GO:0009245">
    <property type="term" value="P:lipid A biosynthetic process"/>
    <property type="evidence" value="ECO:0007669"/>
    <property type="project" value="UniProtKB-UniRule"/>
</dbReference>
<dbReference type="HAMAP" id="MF_00387">
    <property type="entry name" value="LpxA"/>
    <property type="match status" value="1"/>
</dbReference>
<dbReference type="InterPro" id="IPR011004">
    <property type="entry name" value="Trimer_LpxA-like_sf"/>
</dbReference>
<comment type="function">
    <text evidence="8">Involved in the biosynthesis of lipid A, a phosphorylated glycolipid that anchors the lipopolysaccharide to the outer membrane of the cell.</text>
</comment>
<dbReference type="PANTHER" id="PTHR43480:SF1">
    <property type="entry name" value="ACYL-[ACYL-CARRIER-PROTEIN]--UDP-N-ACETYLGLUCOSAMINE O-ACYLTRANSFERASE, MITOCHONDRIAL-RELATED"/>
    <property type="match status" value="1"/>
</dbReference>
<dbReference type="InterPro" id="IPR018357">
    <property type="entry name" value="Hexapep_transf_CS"/>
</dbReference>
<dbReference type="GO" id="GO:0016020">
    <property type="term" value="C:membrane"/>
    <property type="evidence" value="ECO:0007669"/>
    <property type="project" value="GOC"/>
</dbReference>
<comment type="similarity">
    <text evidence="8">Belongs to the transferase hexapeptide repeat family. LpxA subfamily.</text>
</comment>